<dbReference type="Gene3D" id="3.20.20.140">
    <property type="entry name" value="Metal-dependent hydrolases"/>
    <property type="match status" value="1"/>
</dbReference>
<comment type="caution">
    <text evidence="3">The sequence shown here is derived from an EMBL/GenBank/DDBJ whole genome shotgun (WGS) entry which is preliminary data.</text>
</comment>
<protein>
    <submittedName>
        <fullName evidence="3">Amidohydrolase family protein</fullName>
    </submittedName>
</protein>
<gene>
    <name evidence="3" type="ORF">ACFQKB_21225</name>
</gene>
<evidence type="ECO:0000256" key="1">
    <source>
        <dbReference type="ARBA" id="ARBA00038310"/>
    </source>
</evidence>
<dbReference type="InterPro" id="IPR006680">
    <property type="entry name" value="Amidohydro-rel"/>
</dbReference>
<reference evidence="4" key="1">
    <citation type="journal article" date="2019" name="Int. J. Syst. Evol. Microbiol.">
        <title>The Global Catalogue of Microorganisms (GCM) 10K type strain sequencing project: providing services to taxonomists for standard genome sequencing and annotation.</title>
        <authorList>
            <consortium name="The Broad Institute Genomics Platform"/>
            <consortium name="The Broad Institute Genome Sequencing Center for Infectious Disease"/>
            <person name="Wu L."/>
            <person name="Ma J."/>
        </authorList>
    </citation>
    <scope>NUCLEOTIDE SEQUENCE [LARGE SCALE GENOMIC DNA]</scope>
    <source>
        <strain evidence="4">JCM 3369</strain>
    </source>
</reference>
<dbReference type="PANTHER" id="PTHR43569">
    <property type="entry name" value="AMIDOHYDROLASE"/>
    <property type="match status" value="1"/>
</dbReference>
<organism evidence="3 4">
    <name type="scientific">Actinomadura yumaensis</name>
    <dbReference type="NCBI Taxonomy" id="111807"/>
    <lineage>
        <taxon>Bacteria</taxon>
        <taxon>Bacillati</taxon>
        <taxon>Actinomycetota</taxon>
        <taxon>Actinomycetes</taxon>
        <taxon>Streptosporangiales</taxon>
        <taxon>Thermomonosporaceae</taxon>
        <taxon>Actinomadura</taxon>
    </lineage>
</organism>
<dbReference type="SUPFAM" id="SSF51556">
    <property type="entry name" value="Metallo-dependent hydrolases"/>
    <property type="match status" value="1"/>
</dbReference>
<feature type="domain" description="Amidohydrolase-related" evidence="2">
    <location>
        <begin position="7"/>
        <end position="284"/>
    </location>
</feature>
<proteinExistence type="inferred from homology"/>
<dbReference type="Pfam" id="PF04909">
    <property type="entry name" value="Amidohydro_2"/>
    <property type="match status" value="1"/>
</dbReference>
<dbReference type="PANTHER" id="PTHR43569:SF1">
    <property type="entry name" value="BLL3371 PROTEIN"/>
    <property type="match status" value="1"/>
</dbReference>
<name>A0ABW2CPI8_9ACTN</name>
<accession>A0ABW2CPI8</accession>
<evidence type="ECO:0000313" key="4">
    <source>
        <dbReference type="Proteomes" id="UP001596380"/>
    </source>
</evidence>
<evidence type="ECO:0000313" key="3">
    <source>
        <dbReference type="EMBL" id="MFC6882290.1"/>
    </source>
</evidence>
<dbReference type="Proteomes" id="UP001596380">
    <property type="component" value="Unassembled WGS sequence"/>
</dbReference>
<dbReference type="EMBL" id="JBHSXS010000012">
    <property type="protein sequence ID" value="MFC6882290.1"/>
    <property type="molecule type" value="Genomic_DNA"/>
</dbReference>
<dbReference type="RefSeq" id="WP_160822631.1">
    <property type="nucleotide sequence ID" value="NZ_JBHSXE010000001.1"/>
</dbReference>
<keyword evidence="4" id="KW-1185">Reference proteome</keyword>
<dbReference type="InterPro" id="IPR032466">
    <property type="entry name" value="Metal_Hydrolase"/>
</dbReference>
<sequence>MAALRFVDAHVHFWDLGAHEGWYPQLDSHFPEVYRDYLPGDHRADAAKAGVDVTDVVHVSATSAPRAYLDETGWLDGMHRADPARPSAIIGGLDPGRSAEDVERDLDAQAAAGALRGVRVLSGLDPASEAAGRVLRLLAARDLVFDQIIRPGDVDAYVPLLAGAPDAAVVAEHTGWPDRGRGEPFRRWREGMAKLAALPNVDCKISGLGMALRTLAVEELRPYVESCVELFGVERCFFGSNFPVDGVGGTYAEQLAAYQEITAPLSEAERRALFSGNARRRYRL</sequence>
<dbReference type="InterPro" id="IPR052350">
    <property type="entry name" value="Metallo-dep_Lactonases"/>
</dbReference>
<evidence type="ECO:0000259" key="2">
    <source>
        <dbReference type="Pfam" id="PF04909"/>
    </source>
</evidence>
<comment type="similarity">
    <text evidence="1">Belongs to the metallo-dependent hydrolases superfamily.</text>
</comment>